<organism evidence="2">
    <name type="scientific">marine sediment metagenome</name>
    <dbReference type="NCBI Taxonomy" id="412755"/>
    <lineage>
        <taxon>unclassified sequences</taxon>
        <taxon>metagenomes</taxon>
        <taxon>ecological metagenomes</taxon>
    </lineage>
</organism>
<evidence type="ECO:0000256" key="1">
    <source>
        <dbReference type="SAM" id="Phobius"/>
    </source>
</evidence>
<dbReference type="EMBL" id="LAZR01032440">
    <property type="protein sequence ID" value="KKL50885.1"/>
    <property type="molecule type" value="Genomic_DNA"/>
</dbReference>
<keyword evidence="1" id="KW-1133">Transmembrane helix</keyword>
<feature type="transmembrane region" description="Helical" evidence="1">
    <location>
        <begin position="151"/>
        <end position="172"/>
    </location>
</feature>
<feature type="transmembrane region" description="Helical" evidence="1">
    <location>
        <begin position="219"/>
        <end position="237"/>
    </location>
</feature>
<feature type="transmembrane region" description="Helical" evidence="1">
    <location>
        <begin position="88"/>
        <end position="110"/>
    </location>
</feature>
<comment type="caution">
    <text evidence="2">The sequence shown here is derived from an EMBL/GenBank/DDBJ whole genome shotgun (WGS) entry which is preliminary data.</text>
</comment>
<reference evidence="2" key="1">
    <citation type="journal article" date="2015" name="Nature">
        <title>Complex archaea that bridge the gap between prokaryotes and eukaryotes.</title>
        <authorList>
            <person name="Spang A."/>
            <person name="Saw J.H."/>
            <person name="Jorgensen S.L."/>
            <person name="Zaremba-Niedzwiedzka K."/>
            <person name="Martijn J."/>
            <person name="Lind A.E."/>
            <person name="van Eijk R."/>
            <person name="Schleper C."/>
            <person name="Guy L."/>
            <person name="Ettema T.J."/>
        </authorList>
    </citation>
    <scope>NUCLEOTIDE SEQUENCE</scope>
</reference>
<sequence length="246" mass="27485">MLITSLLMSINQLLPVVILLVLLQSLLKLNQRVLIVTAFVGLLCSMIYVQSASWLSQLFDHRGLEFSQMLLCVIVYVASLISCKQQRLFALLAIVAVMALYLSHYFIYLVGFWHNTDTAKPLLIGTSLGIGICGSFGVLLLFLLHSVRARFGVYPLMLFLAFNASAKLLIVLDLASQIDLINITSNYFDWRAVLVENSELGRVLKALVGYEATPSKTALWLYLVAVLVFIGTSIVFTRQFSQKERS</sequence>
<gene>
    <name evidence="2" type="ORF">LCGC14_2301010</name>
</gene>
<dbReference type="AlphaFoldDB" id="A0A0F9F0W9"/>
<name>A0A0F9F0W9_9ZZZZ</name>
<feature type="transmembrane region" description="Helical" evidence="1">
    <location>
        <begin position="122"/>
        <end position="144"/>
    </location>
</feature>
<evidence type="ECO:0000313" key="2">
    <source>
        <dbReference type="EMBL" id="KKL50885.1"/>
    </source>
</evidence>
<accession>A0A0F9F0W9</accession>
<keyword evidence="1" id="KW-0812">Transmembrane</keyword>
<feature type="transmembrane region" description="Helical" evidence="1">
    <location>
        <begin position="6"/>
        <end position="26"/>
    </location>
</feature>
<feature type="transmembrane region" description="Helical" evidence="1">
    <location>
        <begin position="33"/>
        <end position="51"/>
    </location>
</feature>
<evidence type="ECO:0008006" key="3">
    <source>
        <dbReference type="Google" id="ProtNLM"/>
    </source>
</evidence>
<protein>
    <recommendedName>
        <fullName evidence="3">Iron transporter</fullName>
    </recommendedName>
</protein>
<proteinExistence type="predicted"/>
<feature type="transmembrane region" description="Helical" evidence="1">
    <location>
        <begin position="63"/>
        <end position="81"/>
    </location>
</feature>
<keyword evidence="1" id="KW-0472">Membrane</keyword>